<name>A0AAD5XCF2_9FUNG</name>
<feature type="compositionally biased region" description="Polar residues" evidence="4">
    <location>
        <begin position="298"/>
        <end position="307"/>
    </location>
</feature>
<feature type="compositionally biased region" description="Polar residues" evidence="4">
    <location>
        <begin position="276"/>
        <end position="288"/>
    </location>
</feature>
<evidence type="ECO:0000256" key="3">
    <source>
        <dbReference type="PROSITE-ProRule" id="PRU00192"/>
    </source>
</evidence>
<dbReference type="AlphaFoldDB" id="A0AAD5XCF2"/>
<dbReference type="Pfam" id="PF04366">
    <property type="entry name" value="Ysc84"/>
    <property type="match status" value="1"/>
</dbReference>
<sequence>MGKELVDQCRKATEIMAVFVLPETTKMGMDCVIPADVITQARGVAVLQVVRAGFHVAGRFGSGLVVTRLDDGTWSAPSVIKTAGVGVGFVFGAEVTDVVMVLNTEAAVAAFKTSSGQLTLGGNLSVAAGPVGRAAEAALSVSLAKDKVAPIFSYSKTKGLMAGASFEGSAIIESVHENEAFYGKNVRATHILTGFVPRPLVAAPFYSVLESRITLESHAIPHPSNTFVSPSLSTNIHPVVKKVGTNIINVYESETNSTPIQSSNSNSKNTIYVNETKPQLSPHENVNYATLPPKSETENNSHQNAIYSTEKLPPKLPPRNDNRNTPHNVPQYSSNIETNSSTDQKRPTASNNSSYNNNTSQDAPPPAYEEFPILSDEYYYTITRQNPTTRTNYRPATVTSNTQTIYCVAVRDHVSTNPQYLQFRKGDSIRVLRSNDINGLLYGAFEKKEGLFPSDFVRKV</sequence>
<dbReference type="InterPro" id="IPR007461">
    <property type="entry name" value="Ysc84_actin-binding"/>
</dbReference>
<comment type="caution">
    <text evidence="6">The sequence shown here is derived from an EMBL/GenBank/DDBJ whole genome shotgun (WGS) entry which is preliminary data.</text>
</comment>
<evidence type="ECO:0000256" key="1">
    <source>
        <dbReference type="ARBA" id="ARBA00007761"/>
    </source>
</evidence>
<gene>
    <name evidence="6" type="ORF">HK100_000618</name>
</gene>
<feature type="compositionally biased region" description="Low complexity" evidence="4">
    <location>
        <begin position="350"/>
        <end position="360"/>
    </location>
</feature>
<dbReference type="SUPFAM" id="SSF50044">
    <property type="entry name" value="SH3-domain"/>
    <property type="match status" value="1"/>
</dbReference>
<dbReference type="PROSITE" id="PS50002">
    <property type="entry name" value="SH3"/>
    <property type="match status" value="1"/>
</dbReference>
<dbReference type="GO" id="GO:0035091">
    <property type="term" value="F:phosphatidylinositol binding"/>
    <property type="evidence" value="ECO:0007669"/>
    <property type="project" value="TreeGrafter"/>
</dbReference>
<evidence type="ECO:0000313" key="6">
    <source>
        <dbReference type="EMBL" id="KAJ3118386.1"/>
    </source>
</evidence>
<reference evidence="6" key="1">
    <citation type="submission" date="2020-05" db="EMBL/GenBank/DDBJ databases">
        <title>Phylogenomic resolution of chytrid fungi.</title>
        <authorList>
            <person name="Stajich J.E."/>
            <person name="Amses K."/>
            <person name="Simmons R."/>
            <person name="Seto K."/>
            <person name="Myers J."/>
            <person name="Bonds A."/>
            <person name="Quandt C.A."/>
            <person name="Barry K."/>
            <person name="Liu P."/>
            <person name="Grigoriev I."/>
            <person name="Longcore J.E."/>
            <person name="James T.Y."/>
        </authorList>
    </citation>
    <scope>NUCLEOTIDE SEQUENCE</scope>
    <source>
        <strain evidence="6">JEL0513</strain>
    </source>
</reference>
<dbReference type="EMBL" id="JADGJH010001124">
    <property type="protein sequence ID" value="KAJ3118386.1"/>
    <property type="molecule type" value="Genomic_DNA"/>
</dbReference>
<dbReference type="Proteomes" id="UP001211907">
    <property type="component" value="Unassembled WGS sequence"/>
</dbReference>
<protein>
    <recommendedName>
        <fullName evidence="5">SH3 domain-containing protein</fullName>
    </recommendedName>
</protein>
<feature type="domain" description="SH3" evidence="5">
    <location>
        <begin position="402"/>
        <end position="460"/>
    </location>
</feature>
<dbReference type="InterPro" id="IPR051702">
    <property type="entry name" value="SH3_domain_YSC84-like"/>
</dbReference>
<dbReference type="InterPro" id="IPR036028">
    <property type="entry name" value="SH3-like_dom_sf"/>
</dbReference>
<keyword evidence="2 3" id="KW-0728">SH3 domain</keyword>
<comment type="similarity">
    <text evidence="1">Belongs to the SH3YL1 family.</text>
</comment>
<dbReference type="InterPro" id="IPR001452">
    <property type="entry name" value="SH3_domain"/>
</dbReference>
<dbReference type="PANTHER" id="PTHR15629:SF2">
    <property type="entry name" value="SH3 DOMAIN-CONTAINING YSC84-LIKE PROTEIN 1"/>
    <property type="match status" value="1"/>
</dbReference>
<dbReference type="SMART" id="SM00326">
    <property type="entry name" value="SH3"/>
    <property type="match status" value="1"/>
</dbReference>
<evidence type="ECO:0000259" key="5">
    <source>
        <dbReference type="PROSITE" id="PS50002"/>
    </source>
</evidence>
<evidence type="ECO:0000256" key="4">
    <source>
        <dbReference type="SAM" id="MobiDB-lite"/>
    </source>
</evidence>
<dbReference type="InterPro" id="IPR033643">
    <property type="entry name" value="SYLF_SH3YL1-like"/>
</dbReference>
<keyword evidence="7" id="KW-1185">Reference proteome</keyword>
<organism evidence="6 7">
    <name type="scientific">Physocladia obscura</name>
    <dbReference type="NCBI Taxonomy" id="109957"/>
    <lineage>
        <taxon>Eukaryota</taxon>
        <taxon>Fungi</taxon>
        <taxon>Fungi incertae sedis</taxon>
        <taxon>Chytridiomycota</taxon>
        <taxon>Chytridiomycota incertae sedis</taxon>
        <taxon>Chytridiomycetes</taxon>
        <taxon>Chytridiales</taxon>
        <taxon>Chytriomycetaceae</taxon>
        <taxon>Physocladia</taxon>
    </lineage>
</organism>
<dbReference type="Pfam" id="PF07653">
    <property type="entry name" value="SH3_2"/>
    <property type="match status" value="1"/>
</dbReference>
<dbReference type="PANTHER" id="PTHR15629">
    <property type="entry name" value="SH3YL1 PROTEIN"/>
    <property type="match status" value="1"/>
</dbReference>
<dbReference type="CDD" id="cd11525">
    <property type="entry name" value="SYLF_SH3YL1_like"/>
    <property type="match status" value="1"/>
</dbReference>
<evidence type="ECO:0000256" key="2">
    <source>
        <dbReference type="ARBA" id="ARBA00022443"/>
    </source>
</evidence>
<feature type="region of interest" description="Disordered" evidence="4">
    <location>
        <begin position="276"/>
        <end position="368"/>
    </location>
</feature>
<proteinExistence type="inferred from homology"/>
<accession>A0AAD5XCF2</accession>
<feature type="compositionally biased region" description="Polar residues" evidence="4">
    <location>
        <begin position="325"/>
        <end position="342"/>
    </location>
</feature>
<dbReference type="Gene3D" id="2.30.30.40">
    <property type="entry name" value="SH3 Domains"/>
    <property type="match status" value="1"/>
</dbReference>
<evidence type="ECO:0000313" key="7">
    <source>
        <dbReference type="Proteomes" id="UP001211907"/>
    </source>
</evidence>